<evidence type="ECO:0000313" key="2">
    <source>
        <dbReference type="EMBL" id="KUG10850.1"/>
    </source>
</evidence>
<feature type="region of interest" description="Disordered" evidence="1">
    <location>
        <begin position="19"/>
        <end position="52"/>
    </location>
</feature>
<dbReference type="EMBL" id="LNQE01001736">
    <property type="protein sequence ID" value="KUG10850.1"/>
    <property type="molecule type" value="Genomic_DNA"/>
</dbReference>
<name>A0A0W8ER08_9ZZZZ</name>
<gene>
    <name evidence="2" type="ORF">ASZ90_016523</name>
</gene>
<dbReference type="AlphaFoldDB" id="A0A0W8ER08"/>
<reference evidence="2" key="1">
    <citation type="journal article" date="2015" name="Proc. Natl. Acad. Sci. U.S.A.">
        <title>Networks of energetic and metabolic interactions define dynamics in microbial communities.</title>
        <authorList>
            <person name="Embree M."/>
            <person name="Liu J.K."/>
            <person name="Al-Bassam M.M."/>
            <person name="Zengler K."/>
        </authorList>
    </citation>
    <scope>NUCLEOTIDE SEQUENCE</scope>
</reference>
<protein>
    <submittedName>
        <fullName evidence="2">Uncharacterized protein</fullName>
    </submittedName>
</protein>
<accession>A0A0W8ER08</accession>
<comment type="caution">
    <text evidence="2">The sequence shown here is derived from an EMBL/GenBank/DDBJ whole genome shotgun (WGS) entry which is preliminary data.</text>
</comment>
<evidence type="ECO:0000256" key="1">
    <source>
        <dbReference type="SAM" id="MobiDB-lite"/>
    </source>
</evidence>
<organism evidence="2">
    <name type="scientific">hydrocarbon metagenome</name>
    <dbReference type="NCBI Taxonomy" id="938273"/>
    <lineage>
        <taxon>unclassified sequences</taxon>
        <taxon>metagenomes</taxon>
        <taxon>ecological metagenomes</taxon>
    </lineage>
</organism>
<sequence>MGSGKIARIPEIIPEICRITGRSPGSRDNNRENRVIHARRMSQATRDKDPHE</sequence>
<proteinExistence type="predicted"/>